<reference evidence="2 3" key="1">
    <citation type="submission" date="2020-03" db="EMBL/GenBank/DDBJ databases">
        <title>Draft genome sequence of environmentally isolated cultures.</title>
        <authorList>
            <person name="Wilson H.S."/>
            <person name="De Leon M.E."/>
        </authorList>
    </citation>
    <scope>NUCLEOTIDE SEQUENCE [LARGE SCALE GENOMIC DNA]</scope>
    <source>
        <strain evidence="2 3">HSC-31F16</strain>
    </source>
</reference>
<name>A0ABX0L9F2_9NEIS</name>
<gene>
    <name evidence="2" type="ORF">HA052_19680</name>
</gene>
<protein>
    <submittedName>
        <fullName evidence="2">Helix-turn-helix domain-containing protein</fullName>
    </submittedName>
</protein>
<keyword evidence="3" id="KW-1185">Reference proteome</keyword>
<sequence>MESQQMDVSLSTIAARLRDERKRLGMTQETFAEVSGAKRRTLVDWEKGVSSPTATQLSALGSINVDLLYVLTGHHLGQGICESEQEVTLVRMFRNLSASQKEVVLLLITELAAKN</sequence>
<dbReference type="RefSeq" id="WP_166453224.1">
    <property type="nucleotide sequence ID" value="NZ_JAAOMA010000034.1"/>
</dbReference>
<dbReference type="PROSITE" id="PS50943">
    <property type="entry name" value="HTH_CROC1"/>
    <property type="match status" value="1"/>
</dbReference>
<proteinExistence type="predicted"/>
<dbReference type="CDD" id="cd00093">
    <property type="entry name" value="HTH_XRE"/>
    <property type="match status" value="1"/>
</dbReference>
<dbReference type="SMART" id="SM00530">
    <property type="entry name" value="HTH_XRE"/>
    <property type="match status" value="1"/>
</dbReference>
<evidence type="ECO:0000259" key="1">
    <source>
        <dbReference type="PROSITE" id="PS50943"/>
    </source>
</evidence>
<comment type="caution">
    <text evidence="2">The sequence shown here is derived from an EMBL/GenBank/DDBJ whole genome shotgun (WGS) entry which is preliminary data.</text>
</comment>
<evidence type="ECO:0000313" key="3">
    <source>
        <dbReference type="Proteomes" id="UP001515641"/>
    </source>
</evidence>
<dbReference type="Gene3D" id="1.10.260.40">
    <property type="entry name" value="lambda repressor-like DNA-binding domains"/>
    <property type="match status" value="1"/>
</dbReference>
<dbReference type="Pfam" id="PF01381">
    <property type="entry name" value="HTH_3"/>
    <property type="match status" value="1"/>
</dbReference>
<dbReference type="EMBL" id="JAAOMA010000034">
    <property type="protein sequence ID" value="NHR07415.1"/>
    <property type="molecule type" value="Genomic_DNA"/>
</dbReference>
<dbReference type="Proteomes" id="UP001515641">
    <property type="component" value="Unassembled WGS sequence"/>
</dbReference>
<dbReference type="InterPro" id="IPR001387">
    <property type="entry name" value="Cro/C1-type_HTH"/>
</dbReference>
<organism evidence="2 3">
    <name type="scientific">Chromobacterium fluminis</name>
    <dbReference type="NCBI Taxonomy" id="3044269"/>
    <lineage>
        <taxon>Bacteria</taxon>
        <taxon>Pseudomonadati</taxon>
        <taxon>Pseudomonadota</taxon>
        <taxon>Betaproteobacteria</taxon>
        <taxon>Neisseriales</taxon>
        <taxon>Chromobacteriaceae</taxon>
        <taxon>Chromobacterium</taxon>
    </lineage>
</organism>
<feature type="domain" description="HTH cro/C1-type" evidence="1">
    <location>
        <begin position="17"/>
        <end position="70"/>
    </location>
</feature>
<dbReference type="InterPro" id="IPR010982">
    <property type="entry name" value="Lambda_DNA-bd_dom_sf"/>
</dbReference>
<accession>A0ABX0L9F2</accession>
<dbReference type="SUPFAM" id="SSF47413">
    <property type="entry name" value="lambda repressor-like DNA-binding domains"/>
    <property type="match status" value="1"/>
</dbReference>
<evidence type="ECO:0000313" key="2">
    <source>
        <dbReference type="EMBL" id="NHR07415.1"/>
    </source>
</evidence>